<dbReference type="GO" id="GO:0006355">
    <property type="term" value="P:regulation of DNA-templated transcription"/>
    <property type="evidence" value="ECO:0007669"/>
    <property type="project" value="InterPro"/>
</dbReference>
<proteinExistence type="predicted"/>
<protein>
    <recommendedName>
        <fullName evidence="7">Sigma-54 factor interaction domain-containing protein</fullName>
    </recommendedName>
</protein>
<keyword evidence="5" id="KW-0804">Transcription</keyword>
<dbReference type="STRING" id="1817813.A2008_01470"/>
<dbReference type="InterPro" id="IPR009057">
    <property type="entry name" value="Homeodomain-like_sf"/>
</dbReference>
<gene>
    <name evidence="8" type="ORF">A2008_01470</name>
</gene>
<dbReference type="PANTHER" id="PTHR32071:SF57">
    <property type="entry name" value="C4-DICARBOXYLATE TRANSPORT TRANSCRIPTIONAL REGULATORY PROTEIN DCTD"/>
    <property type="match status" value="1"/>
</dbReference>
<dbReference type="CDD" id="cd00009">
    <property type="entry name" value="AAA"/>
    <property type="match status" value="1"/>
</dbReference>
<evidence type="ECO:0000256" key="4">
    <source>
        <dbReference type="ARBA" id="ARBA00023125"/>
    </source>
</evidence>
<dbReference type="SUPFAM" id="SSF46689">
    <property type="entry name" value="Homeodomain-like"/>
    <property type="match status" value="1"/>
</dbReference>
<evidence type="ECO:0000313" key="8">
    <source>
        <dbReference type="EMBL" id="OGM07566.1"/>
    </source>
</evidence>
<dbReference type="Gene3D" id="3.40.50.300">
    <property type="entry name" value="P-loop containing nucleotide triphosphate hydrolases"/>
    <property type="match status" value="1"/>
</dbReference>
<evidence type="ECO:0000256" key="1">
    <source>
        <dbReference type="ARBA" id="ARBA00022741"/>
    </source>
</evidence>
<dbReference type="PRINTS" id="PR01590">
    <property type="entry name" value="HTHFIS"/>
</dbReference>
<keyword evidence="3" id="KW-0805">Transcription regulation</keyword>
<dbReference type="Gene3D" id="1.10.8.60">
    <property type="match status" value="1"/>
</dbReference>
<dbReference type="InterPro" id="IPR027417">
    <property type="entry name" value="P-loop_NTPase"/>
</dbReference>
<dbReference type="SUPFAM" id="SSF52540">
    <property type="entry name" value="P-loop containing nucleoside triphosphate hydrolases"/>
    <property type="match status" value="1"/>
</dbReference>
<evidence type="ECO:0000256" key="3">
    <source>
        <dbReference type="ARBA" id="ARBA00023015"/>
    </source>
</evidence>
<dbReference type="GO" id="GO:0005524">
    <property type="term" value="F:ATP binding"/>
    <property type="evidence" value="ECO:0007669"/>
    <property type="project" value="UniProtKB-KW"/>
</dbReference>
<dbReference type="InterPro" id="IPR025662">
    <property type="entry name" value="Sigma_54_int_dom_ATP-bd_1"/>
</dbReference>
<organism evidence="8 9">
    <name type="scientific">Candidatus Wallbacteria bacterium GWC2_49_35</name>
    <dbReference type="NCBI Taxonomy" id="1817813"/>
    <lineage>
        <taxon>Bacteria</taxon>
        <taxon>Candidatus Walliibacteriota</taxon>
    </lineage>
</organism>
<reference evidence="8 9" key="1">
    <citation type="journal article" date="2016" name="Nat. Commun.">
        <title>Thousands of microbial genomes shed light on interconnected biogeochemical processes in an aquifer system.</title>
        <authorList>
            <person name="Anantharaman K."/>
            <person name="Brown C.T."/>
            <person name="Hug L.A."/>
            <person name="Sharon I."/>
            <person name="Castelle C.J."/>
            <person name="Probst A.J."/>
            <person name="Thomas B.C."/>
            <person name="Singh A."/>
            <person name="Wilkins M.J."/>
            <person name="Karaoz U."/>
            <person name="Brodie E.L."/>
            <person name="Williams K.H."/>
            <person name="Hubbard S.S."/>
            <person name="Banfield J.F."/>
        </authorList>
    </citation>
    <scope>NUCLEOTIDE SEQUENCE [LARGE SCALE GENOMIC DNA]</scope>
</reference>
<accession>A0A1F7WXM5</accession>
<dbReference type="PANTHER" id="PTHR32071">
    <property type="entry name" value="TRANSCRIPTIONAL REGULATORY PROTEIN"/>
    <property type="match status" value="1"/>
</dbReference>
<keyword evidence="4" id="KW-0238">DNA-binding</keyword>
<dbReference type="Pfam" id="PF02954">
    <property type="entry name" value="HTH_8"/>
    <property type="match status" value="1"/>
</dbReference>
<dbReference type="FunFam" id="3.40.50.300:FF:000006">
    <property type="entry name" value="DNA-binding transcriptional regulator NtrC"/>
    <property type="match status" value="1"/>
</dbReference>
<dbReference type="InterPro" id="IPR058031">
    <property type="entry name" value="AAA_lid_NorR"/>
</dbReference>
<keyword evidence="1" id="KW-0547">Nucleotide-binding</keyword>
<sequence>MRKNSPATISSEPPETTDGFDNIIGRSARMREIFSKIKSVADKDILVLIGGESGTGKELVAQAIHNNSYRKNAPYIKVNCAAIPDTLIESELFGHEKGSFTGAHQRKIGKFELANNGTLFLDEIGDMALTTQSKVLRIIQERELERIGGVRPVKVNVRIITATHRDLLTEVAQRRFREDLFFRINVVSLLLPPLRERLDDIILLSDFFIKKFCVKFDKPVKKLSAEVIEAFLQYGWPGNVRELQNVIESAVAMEENEIITFKSLPYPILTSSNIHLYGRRKSDRTADNLDSAQAGVLDPGGAKIQFESGISFPAGPAEFKKNEKESAGTSCEKEIDAAVAALLDNGLKFDQIERRIVVCALKKAGGRQLGAARILGVGRGEMQYKIKKFNIACKNRGQKDAAGLEAEDDE</sequence>
<evidence type="ECO:0000259" key="7">
    <source>
        <dbReference type="PROSITE" id="PS50045"/>
    </source>
</evidence>
<dbReference type="Pfam" id="PF25601">
    <property type="entry name" value="AAA_lid_14"/>
    <property type="match status" value="1"/>
</dbReference>
<dbReference type="Pfam" id="PF00158">
    <property type="entry name" value="Sigma54_activat"/>
    <property type="match status" value="1"/>
</dbReference>
<evidence type="ECO:0000256" key="5">
    <source>
        <dbReference type="ARBA" id="ARBA00023163"/>
    </source>
</evidence>
<dbReference type="EMBL" id="MGFH01000041">
    <property type="protein sequence ID" value="OGM07566.1"/>
    <property type="molecule type" value="Genomic_DNA"/>
</dbReference>
<feature type="compositionally biased region" description="Polar residues" evidence="6">
    <location>
        <begin position="1"/>
        <end position="14"/>
    </location>
</feature>
<dbReference type="PROSITE" id="PS50045">
    <property type="entry name" value="SIGMA54_INTERACT_4"/>
    <property type="match status" value="1"/>
</dbReference>
<dbReference type="PROSITE" id="PS00688">
    <property type="entry name" value="SIGMA54_INTERACT_3"/>
    <property type="match status" value="1"/>
</dbReference>
<dbReference type="InterPro" id="IPR025943">
    <property type="entry name" value="Sigma_54_int_dom_ATP-bd_2"/>
</dbReference>
<feature type="domain" description="Sigma-54 factor interaction" evidence="7">
    <location>
        <begin position="23"/>
        <end position="252"/>
    </location>
</feature>
<dbReference type="GO" id="GO:0043565">
    <property type="term" value="F:sequence-specific DNA binding"/>
    <property type="evidence" value="ECO:0007669"/>
    <property type="project" value="InterPro"/>
</dbReference>
<keyword evidence="2" id="KW-0067">ATP-binding</keyword>
<dbReference type="PROSITE" id="PS00676">
    <property type="entry name" value="SIGMA54_INTERACT_2"/>
    <property type="match status" value="1"/>
</dbReference>
<name>A0A1F7WXM5_9BACT</name>
<comment type="caution">
    <text evidence="8">The sequence shown here is derived from an EMBL/GenBank/DDBJ whole genome shotgun (WGS) entry which is preliminary data.</text>
</comment>
<evidence type="ECO:0000256" key="2">
    <source>
        <dbReference type="ARBA" id="ARBA00022840"/>
    </source>
</evidence>
<dbReference type="SMART" id="SM00382">
    <property type="entry name" value="AAA"/>
    <property type="match status" value="1"/>
</dbReference>
<dbReference type="InterPro" id="IPR003593">
    <property type="entry name" value="AAA+_ATPase"/>
</dbReference>
<dbReference type="PROSITE" id="PS00675">
    <property type="entry name" value="SIGMA54_INTERACT_1"/>
    <property type="match status" value="1"/>
</dbReference>
<dbReference type="InterPro" id="IPR025944">
    <property type="entry name" value="Sigma_54_int_dom_CS"/>
</dbReference>
<dbReference type="Proteomes" id="UP000178735">
    <property type="component" value="Unassembled WGS sequence"/>
</dbReference>
<feature type="region of interest" description="Disordered" evidence="6">
    <location>
        <begin position="1"/>
        <end position="22"/>
    </location>
</feature>
<dbReference type="Gene3D" id="1.10.10.60">
    <property type="entry name" value="Homeodomain-like"/>
    <property type="match status" value="1"/>
</dbReference>
<evidence type="ECO:0000256" key="6">
    <source>
        <dbReference type="SAM" id="MobiDB-lite"/>
    </source>
</evidence>
<dbReference type="InterPro" id="IPR002078">
    <property type="entry name" value="Sigma_54_int"/>
</dbReference>
<evidence type="ECO:0000313" key="9">
    <source>
        <dbReference type="Proteomes" id="UP000178735"/>
    </source>
</evidence>
<dbReference type="InterPro" id="IPR002197">
    <property type="entry name" value="HTH_Fis"/>
</dbReference>
<dbReference type="AlphaFoldDB" id="A0A1F7WXM5"/>